<organism evidence="2 3">
    <name type="scientific">Gracilibacillus xinjiangensis</name>
    <dbReference type="NCBI Taxonomy" id="1193282"/>
    <lineage>
        <taxon>Bacteria</taxon>
        <taxon>Bacillati</taxon>
        <taxon>Bacillota</taxon>
        <taxon>Bacilli</taxon>
        <taxon>Bacillales</taxon>
        <taxon>Bacillaceae</taxon>
        <taxon>Gracilibacillus</taxon>
    </lineage>
</organism>
<keyword evidence="1" id="KW-1133">Transmembrane helix</keyword>
<accession>A0ABV8WX66</accession>
<feature type="transmembrane region" description="Helical" evidence="1">
    <location>
        <begin position="44"/>
        <end position="62"/>
    </location>
</feature>
<feature type="transmembrane region" description="Helical" evidence="1">
    <location>
        <begin position="68"/>
        <end position="90"/>
    </location>
</feature>
<reference evidence="3" key="1">
    <citation type="journal article" date="2019" name="Int. J. Syst. Evol. Microbiol.">
        <title>The Global Catalogue of Microorganisms (GCM) 10K type strain sequencing project: providing services to taxonomists for standard genome sequencing and annotation.</title>
        <authorList>
            <consortium name="The Broad Institute Genomics Platform"/>
            <consortium name="The Broad Institute Genome Sequencing Center for Infectious Disease"/>
            <person name="Wu L."/>
            <person name="Ma J."/>
        </authorList>
    </citation>
    <scope>NUCLEOTIDE SEQUENCE [LARGE SCALE GENOMIC DNA]</scope>
    <source>
        <strain evidence="3">CCUG 37865</strain>
    </source>
</reference>
<keyword evidence="3" id="KW-1185">Reference proteome</keyword>
<dbReference type="Proteomes" id="UP001595882">
    <property type="component" value="Unassembled WGS sequence"/>
</dbReference>
<comment type="caution">
    <text evidence="2">The sequence shown here is derived from an EMBL/GenBank/DDBJ whole genome shotgun (WGS) entry which is preliminary data.</text>
</comment>
<evidence type="ECO:0000256" key="1">
    <source>
        <dbReference type="SAM" id="Phobius"/>
    </source>
</evidence>
<dbReference type="NCBIfam" id="TIGR04104">
    <property type="entry name" value="cxxc_20_cxxc"/>
    <property type="match status" value="1"/>
</dbReference>
<evidence type="ECO:0000313" key="2">
    <source>
        <dbReference type="EMBL" id="MFC4403862.1"/>
    </source>
</evidence>
<dbReference type="EMBL" id="JBHSDT010000008">
    <property type="protein sequence ID" value="MFC4403862.1"/>
    <property type="molecule type" value="Genomic_DNA"/>
</dbReference>
<dbReference type="InterPro" id="IPR026369">
    <property type="entry name" value="CxxC_20_CxxC"/>
</dbReference>
<protein>
    <submittedName>
        <fullName evidence="2">TIGR04104 family putative zinc finger protein</fullName>
    </submittedName>
</protein>
<name>A0ABV8WX66_9BACI</name>
<gene>
    <name evidence="2" type="ORF">ACFOY7_12365</name>
</gene>
<keyword evidence="1" id="KW-0472">Membrane</keyword>
<evidence type="ECO:0000313" key="3">
    <source>
        <dbReference type="Proteomes" id="UP001595882"/>
    </source>
</evidence>
<keyword evidence="1" id="KW-0812">Transmembrane</keyword>
<proteinExistence type="predicted"/>
<sequence>MQTCENCNQPFKWSSIYKSLWINYKPVTCKACGTIHKITISSRFIFSSLTILPLIIFSQLMIHIISNIWIILLLALCVSFICSLFGPFLVSYRKRSCESMQ</sequence>
<dbReference type="RefSeq" id="WP_390252393.1">
    <property type="nucleotide sequence ID" value="NZ_JBHSDT010000008.1"/>
</dbReference>